<name>L0KWQ5_METHD</name>
<dbReference type="KEGG" id="mhz:Metho_1348"/>
<dbReference type="Pfam" id="PF07796">
    <property type="entry name" value="DUF1638"/>
    <property type="match status" value="1"/>
</dbReference>
<dbReference type="AlphaFoldDB" id="L0KWQ5"/>
<proteinExistence type="predicted"/>
<dbReference type="EMBL" id="CP003362">
    <property type="protein sequence ID" value="AGB49566.1"/>
    <property type="molecule type" value="Genomic_DNA"/>
</dbReference>
<evidence type="ECO:0000259" key="1">
    <source>
        <dbReference type="Pfam" id="PF07796"/>
    </source>
</evidence>
<dbReference type="HOGENOM" id="CLU_091961_0_0_2"/>
<keyword evidence="3" id="KW-1185">Reference proteome</keyword>
<gene>
    <name evidence="2" type="ordered locus">Metho_1348</name>
</gene>
<evidence type="ECO:0000313" key="2">
    <source>
        <dbReference type="EMBL" id="AGB49566.1"/>
    </source>
</evidence>
<organism evidence="2 3">
    <name type="scientific">Methanomethylovorans hollandica (strain DSM 15978 / NBRC 107637 / DMS1)</name>
    <dbReference type="NCBI Taxonomy" id="867904"/>
    <lineage>
        <taxon>Archaea</taxon>
        <taxon>Methanobacteriati</taxon>
        <taxon>Methanobacteriota</taxon>
        <taxon>Stenosarchaea group</taxon>
        <taxon>Methanomicrobia</taxon>
        <taxon>Methanosarcinales</taxon>
        <taxon>Methanosarcinaceae</taxon>
        <taxon>Methanomethylovorans</taxon>
    </lineage>
</organism>
<feature type="domain" description="DUF1638" evidence="1">
    <location>
        <begin position="78"/>
        <end position="252"/>
    </location>
</feature>
<dbReference type="GeneID" id="14407157"/>
<sequence length="264" mass="29827">MFVLSIIACRMFEDELVYMIEKHGNFAALVLVEDENSTSIARKLDQSGCTYNALSLEKVPEFIKDISPDSTIVVIHMLELALHAIPENLRSTVYGKIEQMSAYSQTVLLFYGLCGNVLRKVETEMSKCACPVYILKEENGEIVDDCIGAVLGGRAAYLSKLKSFRGIGTFFMTPMWAANWKEMIMSAGITNDPDNIKMAKYVFDYAGYKKVAKLNTGLVYEQGFDDRVEEFARKFNFEIIEMDGNLDLIEKCFCSALARRKEIK</sequence>
<dbReference type="RefSeq" id="WP_015324732.1">
    <property type="nucleotide sequence ID" value="NC_019977.1"/>
</dbReference>
<dbReference type="Proteomes" id="UP000010866">
    <property type="component" value="Chromosome"/>
</dbReference>
<protein>
    <recommendedName>
        <fullName evidence="1">DUF1638 domain-containing protein</fullName>
    </recommendedName>
</protein>
<dbReference type="STRING" id="867904.Metho_1348"/>
<reference evidence="3" key="1">
    <citation type="submission" date="2012-02" db="EMBL/GenBank/DDBJ databases">
        <title>Complete sequence of chromosome of Methanomethylovorans hollandica DSM 15978.</title>
        <authorList>
            <person name="Lucas S."/>
            <person name="Copeland A."/>
            <person name="Lapidus A."/>
            <person name="Glavina del Rio T."/>
            <person name="Dalin E."/>
            <person name="Tice H."/>
            <person name="Bruce D."/>
            <person name="Goodwin L."/>
            <person name="Pitluck S."/>
            <person name="Peters L."/>
            <person name="Mikhailova N."/>
            <person name="Held B."/>
            <person name="Kyrpides N."/>
            <person name="Mavromatis K."/>
            <person name="Ivanova N."/>
            <person name="Brettin T."/>
            <person name="Detter J.C."/>
            <person name="Han C."/>
            <person name="Larimer F."/>
            <person name="Land M."/>
            <person name="Hauser L."/>
            <person name="Markowitz V."/>
            <person name="Cheng J.-F."/>
            <person name="Hugenholtz P."/>
            <person name="Woyke T."/>
            <person name="Wu D."/>
            <person name="Spring S."/>
            <person name="Schroeder M."/>
            <person name="Brambilla E."/>
            <person name="Klenk H.-P."/>
            <person name="Eisen J.A."/>
        </authorList>
    </citation>
    <scope>NUCLEOTIDE SEQUENCE [LARGE SCALE GENOMIC DNA]</scope>
    <source>
        <strain evidence="3">DSM 15978 / NBRC 107637 / DMS1</strain>
    </source>
</reference>
<dbReference type="InterPro" id="IPR012437">
    <property type="entry name" value="DUF1638"/>
</dbReference>
<accession>L0KWQ5</accession>
<dbReference type="OrthoDB" id="53190at2157"/>
<evidence type="ECO:0000313" key="3">
    <source>
        <dbReference type="Proteomes" id="UP000010866"/>
    </source>
</evidence>